<evidence type="ECO:0000313" key="2">
    <source>
        <dbReference type="EMBL" id="GAA4967363.1"/>
    </source>
</evidence>
<evidence type="ECO:0000256" key="1">
    <source>
        <dbReference type="SAM" id="MobiDB-lite"/>
    </source>
</evidence>
<feature type="region of interest" description="Disordered" evidence="1">
    <location>
        <begin position="1"/>
        <end position="21"/>
    </location>
</feature>
<organism evidence="2 3">
    <name type="scientific">Yinghuangia aomiensis</name>
    <dbReference type="NCBI Taxonomy" id="676205"/>
    <lineage>
        <taxon>Bacteria</taxon>
        <taxon>Bacillati</taxon>
        <taxon>Actinomycetota</taxon>
        <taxon>Actinomycetes</taxon>
        <taxon>Kitasatosporales</taxon>
        <taxon>Streptomycetaceae</taxon>
        <taxon>Yinghuangia</taxon>
    </lineage>
</organism>
<proteinExistence type="predicted"/>
<dbReference type="InterPro" id="IPR032710">
    <property type="entry name" value="NTF2-like_dom_sf"/>
</dbReference>
<gene>
    <name evidence="2" type="ORF">GCM10023205_35360</name>
</gene>
<accession>A0ABP9HCE1</accession>
<comment type="caution">
    <text evidence="2">The sequence shown here is derived from an EMBL/GenBank/DDBJ whole genome shotgun (WGS) entry which is preliminary data.</text>
</comment>
<evidence type="ECO:0000313" key="3">
    <source>
        <dbReference type="Proteomes" id="UP001500466"/>
    </source>
</evidence>
<dbReference type="Gene3D" id="3.10.450.50">
    <property type="match status" value="1"/>
</dbReference>
<dbReference type="SUPFAM" id="SSF54427">
    <property type="entry name" value="NTF2-like"/>
    <property type="match status" value="1"/>
</dbReference>
<evidence type="ECO:0008006" key="4">
    <source>
        <dbReference type="Google" id="ProtNLM"/>
    </source>
</evidence>
<protein>
    <recommendedName>
        <fullName evidence="4">DUF4440 domain-containing protein</fullName>
    </recommendedName>
</protein>
<dbReference type="Proteomes" id="UP001500466">
    <property type="component" value="Unassembled WGS sequence"/>
</dbReference>
<keyword evidence="3" id="KW-1185">Reference proteome</keyword>
<dbReference type="EMBL" id="BAABHS010000011">
    <property type="protein sequence ID" value="GAA4967363.1"/>
    <property type="molecule type" value="Genomic_DNA"/>
</dbReference>
<name>A0ABP9HCE1_9ACTN</name>
<sequence length="157" mass="17063">MPNSNPSSNPDAAPSTIPDTAPDIAPDIAALDALTADFFGAFDNRGGKPADVARVRRLMLPKGVVVITRPEFTALSVDEFVGPREKLLSEGRLVVFSEWETSARTEVVGDLATRFLEYRKSGLLDGTPYEGGGTKTIQYVRTPDGWRISAFAWFDEA</sequence>
<dbReference type="RefSeq" id="WP_345676465.1">
    <property type="nucleotide sequence ID" value="NZ_BAABHS010000011.1"/>
</dbReference>
<reference evidence="3" key="1">
    <citation type="journal article" date="2019" name="Int. J. Syst. Evol. Microbiol.">
        <title>The Global Catalogue of Microorganisms (GCM) 10K type strain sequencing project: providing services to taxonomists for standard genome sequencing and annotation.</title>
        <authorList>
            <consortium name="The Broad Institute Genomics Platform"/>
            <consortium name="The Broad Institute Genome Sequencing Center for Infectious Disease"/>
            <person name="Wu L."/>
            <person name="Ma J."/>
        </authorList>
    </citation>
    <scope>NUCLEOTIDE SEQUENCE [LARGE SCALE GENOMIC DNA]</scope>
    <source>
        <strain evidence="3">JCM 17986</strain>
    </source>
</reference>